<feature type="signal peptide" evidence="1">
    <location>
        <begin position="1"/>
        <end position="32"/>
    </location>
</feature>
<sequence length="421" mass="47093">MTDRCRPKARFTKTRFAALAGFLSLTGVLAYGAGSLAQQPSGARQPAGDRAERFRRMSREAEARGLAEPFKGATADGNLVRGLFPVRSTGVSTAPVRRAAGAFLAALTPDQRARTRFPVDDPEWRKWMNPHFYIRQGVAFKEMSGAQREAAFGLLRAALSAKGLKQTRDIMRLNQTLGELNNNFEEYGEGLYYFTVMGAPSEKEPWGWQLEGHHLVVNYFVLGDQVVMTPTFMGSEPVTAISGKYKGTTVLQDEQDRGLALINALDEAQRKKAIVAVSKTGNQNVAEAFKDNLVLDYAGIRAAELTAGQKERLLGLIGAYVRNMRDGHAKVKMEEVRRHLDETRFAWIGGTEAGSVFYYRIHSPVVLIEFDHQTPIALRHLERGRPTREHIHTVVRTPNGNDYGKDLLRQHYQQHPHPHNR</sequence>
<evidence type="ECO:0000256" key="1">
    <source>
        <dbReference type="SAM" id="SignalP"/>
    </source>
</evidence>
<dbReference type="EMBL" id="CADCTO010000325">
    <property type="protein sequence ID" value="CAA9262947.1"/>
    <property type="molecule type" value="Genomic_DNA"/>
</dbReference>
<keyword evidence="1" id="KW-0732">Signal</keyword>
<dbReference type="PANTHER" id="PTHR37489:SF1">
    <property type="entry name" value="DUF3500 DOMAIN-CONTAINING PROTEIN"/>
    <property type="match status" value="1"/>
</dbReference>
<proteinExistence type="predicted"/>
<organism evidence="2">
    <name type="scientific">uncultured Armatimonadetes bacterium</name>
    <dbReference type="NCBI Taxonomy" id="157466"/>
    <lineage>
        <taxon>Bacteria</taxon>
        <taxon>Bacillati</taxon>
        <taxon>Armatimonadota</taxon>
        <taxon>environmental samples</taxon>
    </lineage>
</organism>
<reference evidence="2" key="1">
    <citation type="submission" date="2020-02" db="EMBL/GenBank/DDBJ databases">
        <authorList>
            <person name="Meier V. D."/>
        </authorList>
    </citation>
    <scope>NUCLEOTIDE SEQUENCE</scope>
    <source>
        <strain evidence="2">AVDCRST_MAG63</strain>
    </source>
</reference>
<evidence type="ECO:0000313" key="2">
    <source>
        <dbReference type="EMBL" id="CAA9262947.1"/>
    </source>
</evidence>
<gene>
    <name evidence="2" type="ORF">AVDCRST_MAG63-2616</name>
</gene>
<name>A0A6J4IYM2_9BACT</name>
<dbReference type="InterPro" id="IPR021889">
    <property type="entry name" value="DUF3500"/>
</dbReference>
<feature type="chain" id="PRO_5026837129" description="DUF3500 domain-containing protein" evidence="1">
    <location>
        <begin position="33"/>
        <end position="421"/>
    </location>
</feature>
<dbReference type="AlphaFoldDB" id="A0A6J4IYM2"/>
<dbReference type="PANTHER" id="PTHR37489">
    <property type="entry name" value="DUF3500 DOMAIN-CONTAINING PROTEIN"/>
    <property type="match status" value="1"/>
</dbReference>
<evidence type="ECO:0008006" key="3">
    <source>
        <dbReference type="Google" id="ProtNLM"/>
    </source>
</evidence>
<protein>
    <recommendedName>
        <fullName evidence="3">DUF3500 domain-containing protein</fullName>
    </recommendedName>
</protein>
<accession>A0A6J4IYM2</accession>
<dbReference type="Pfam" id="PF12006">
    <property type="entry name" value="DUF3500"/>
    <property type="match status" value="1"/>
</dbReference>